<evidence type="ECO:0000313" key="2">
    <source>
        <dbReference type="EMBL" id="AIZ03626.1"/>
    </source>
</evidence>
<feature type="chain" id="PRO_5007388249" evidence="1">
    <location>
        <begin position="21"/>
        <end position="136"/>
    </location>
</feature>
<dbReference type="PANTHER" id="PTHR11257:SF12">
    <property type="entry name" value="EJACULATORY BULB-SPECIFIC PROTEIN 3-RELATED"/>
    <property type="match status" value="1"/>
</dbReference>
<name>A0A0A7HIG7_9SCAR</name>
<evidence type="ECO:0000313" key="3">
    <source>
        <dbReference type="EMBL" id="AKC58514.1"/>
    </source>
</evidence>
<dbReference type="AlphaFoldDB" id="A0A0A7HIG7"/>
<protein>
    <submittedName>
        <fullName evidence="2 3">Chemosensory protein 1</fullName>
    </submittedName>
</protein>
<feature type="signal peptide" evidence="1">
    <location>
        <begin position="1"/>
        <end position="20"/>
    </location>
</feature>
<dbReference type="InterPro" id="IPR005055">
    <property type="entry name" value="A10/PebIII"/>
</dbReference>
<dbReference type="InterPro" id="IPR036682">
    <property type="entry name" value="OS_D_A10/PebIII_sf"/>
</dbReference>
<reference evidence="2" key="1">
    <citation type="journal article" date="2014" name="PLoS ONE">
        <title>De novo Sequencing, Assembly and Characterization of Antennal Transcriptome of Anomala corpulenta Motschulsky (Coleoptera: Rutelidae).</title>
        <authorList>
            <person name="Chen H."/>
            <person name="Lin L."/>
            <person name="Xie M."/>
            <person name="Zhang G."/>
            <person name="Su W."/>
        </authorList>
    </citation>
    <scope>NUCLEOTIDE SEQUENCE</scope>
    <source>
        <tissue evidence="2">Antenna</tissue>
    </source>
</reference>
<dbReference type="PANTHER" id="PTHR11257">
    <property type="entry name" value="CHEMOSENSORY PROTEIN-RELATED"/>
    <property type="match status" value="1"/>
</dbReference>
<sequence length="136" mass="15799">MEVTFLFSTLIVGLFYVSEAQDNSQGLFLWKYKVDVNTVISSKRLLINYINCLLDKGPCTTEANELKKILPNAISTQCKDCSITEKQAVGKIFAHLLQYHRDLWNELLDKYDPDGTFRKQYELDEDEDYDDEKESN</sequence>
<reference evidence="3" key="2">
    <citation type="journal article" date="2015" name="PLoS ONE">
        <title>Chemosensory Gene Families in Adult Antennae of Anomala corpulenta Motschulsky (Coleoptera: Scarabaeidae: Rutelinae).</title>
        <authorList>
            <person name="Li X."/>
            <person name="Ju Q."/>
            <person name="Jie W."/>
            <person name="Li F."/>
            <person name="Jiang X."/>
            <person name="Hu J."/>
            <person name="Qu M."/>
        </authorList>
    </citation>
    <scope>NUCLEOTIDE SEQUENCE</scope>
</reference>
<proteinExistence type="evidence at transcript level"/>
<dbReference type="Pfam" id="PF03392">
    <property type="entry name" value="OS-D"/>
    <property type="match status" value="1"/>
</dbReference>
<gene>
    <name evidence="3" type="primary">CSP1</name>
</gene>
<keyword evidence="1" id="KW-0732">Signal</keyword>
<dbReference type="Gene3D" id="1.10.2080.10">
    <property type="entry name" value="Insect odorant-binding protein A10/Ejaculatory bulb-specific protein 3"/>
    <property type="match status" value="1"/>
</dbReference>
<evidence type="ECO:0000256" key="1">
    <source>
        <dbReference type="SAM" id="SignalP"/>
    </source>
</evidence>
<dbReference type="EMBL" id="KM258402">
    <property type="protein sequence ID" value="AIZ03626.1"/>
    <property type="molecule type" value="mRNA"/>
</dbReference>
<accession>A0A0A7HIG7</accession>
<organism evidence="2">
    <name type="scientific">Anomala corpulenta</name>
    <dbReference type="NCBI Taxonomy" id="931571"/>
    <lineage>
        <taxon>Eukaryota</taxon>
        <taxon>Metazoa</taxon>
        <taxon>Ecdysozoa</taxon>
        <taxon>Arthropoda</taxon>
        <taxon>Hexapoda</taxon>
        <taxon>Insecta</taxon>
        <taxon>Pterygota</taxon>
        <taxon>Neoptera</taxon>
        <taxon>Endopterygota</taxon>
        <taxon>Coleoptera</taxon>
        <taxon>Polyphaga</taxon>
        <taxon>Scarabaeiformia</taxon>
        <taxon>Scarabaeidae</taxon>
        <taxon>Rutelinae</taxon>
        <taxon>Anomala</taxon>
    </lineage>
</organism>
<dbReference type="EMBL" id="KM251633">
    <property type="protein sequence ID" value="AKC58514.1"/>
    <property type="molecule type" value="mRNA"/>
</dbReference>
<dbReference type="SUPFAM" id="SSF100910">
    <property type="entry name" value="Chemosensory protein Csp2"/>
    <property type="match status" value="1"/>
</dbReference>